<feature type="compositionally biased region" description="Polar residues" evidence="1">
    <location>
        <begin position="20"/>
        <end position="35"/>
    </location>
</feature>
<evidence type="ECO:0000313" key="3">
    <source>
        <dbReference type="Proteomes" id="UP001150907"/>
    </source>
</evidence>
<feature type="compositionally biased region" description="Basic and acidic residues" evidence="1">
    <location>
        <begin position="52"/>
        <end position="66"/>
    </location>
</feature>
<comment type="caution">
    <text evidence="2">The sequence shown here is derived from an EMBL/GenBank/DDBJ whole genome shotgun (WGS) entry which is preliminary data.</text>
</comment>
<dbReference type="EMBL" id="JANBQF010001760">
    <property type="protein sequence ID" value="KAJ1996564.1"/>
    <property type="molecule type" value="Genomic_DNA"/>
</dbReference>
<keyword evidence="3" id="KW-1185">Reference proteome</keyword>
<feature type="compositionally biased region" description="Polar residues" evidence="1">
    <location>
        <begin position="73"/>
        <end position="84"/>
    </location>
</feature>
<proteinExistence type="predicted"/>
<gene>
    <name evidence="2" type="ORF">H4R26_006150</name>
</gene>
<reference evidence="2" key="1">
    <citation type="submission" date="2022-07" db="EMBL/GenBank/DDBJ databases">
        <title>Phylogenomic reconstructions and comparative analyses of Kickxellomycotina fungi.</title>
        <authorList>
            <person name="Reynolds N.K."/>
            <person name="Stajich J.E."/>
            <person name="Barry K."/>
            <person name="Grigoriev I.V."/>
            <person name="Crous P."/>
            <person name="Smith M.E."/>
        </authorList>
    </citation>
    <scope>NUCLEOTIDE SEQUENCE</scope>
    <source>
        <strain evidence="2">IMI 214461</strain>
    </source>
</reference>
<feature type="non-terminal residue" evidence="2">
    <location>
        <position position="96"/>
    </location>
</feature>
<sequence>MHNTQAAGAGFIRDLERNNESGTDGTDQESGSDGTSSGHESDSADSYSSRGSKSDDERDSSEEAWHRVVTFVESHNPNLATRSSGLDVAGDRDVLN</sequence>
<feature type="region of interest" description="Disordered" evidence="1">
    <location>
        <begin position="1"/>
        <end position="96"/>
    </location>
</feature>
<dbReference type="AlphaFoldDB" id="A0A9W8BDP6"/>
<organism evidence="2 3">
    <name type="scientific">Coemansia thaxteri</name>
    <dbReference type="NCBI Taxonomy" id="2663907"/>
    <lineage>
        <taxon>Eukaryota</taxon>
        <taxon>Fungi</taxon>
        <taxon>Fungi incertae sedis</taxon>
        <taxon>Zoopagomycota</taxon>
        <taxon>Kickxellomycotina</taxon>
        <taxon>Kickxellomycetes</taxon>
        <taxon>Kickxellales</taxon>
        <taxon>Kickxellaceae</taxon>
        <taxon>Coemansia</taxon>
    </lineage>
</organism>
<accession>A0A9W8BDP6</accession>
<protein>
    <submittedName>
        <fullName evidence="2">Uncharacterized protein</fullName>
    </submittedName>
</protein>
<evidence type="ECO:0000313" key="2">
    <source>
        <dbReference type="EMBL" id="KAJ1996564.1"/>
    </source>
</evidence>
<evidence type="ECO:0000256" key="1">
    <source>
        <dbReference type="SAM" id="MobiDB-lite"/>
    </source>
</evidence>
<dbReference type="Proteomes" id="UP001150907">
    <property type="component" value="Unassembled WGS sequence"/>
</dbReference>
<name>A0A9W8BDP6_9FUNG</name>